<keyword evidence="18" id="KW-1185">Reference proteome</keyword>
<dbReference type="Pfam" id="PF03309">
    <property type="entry name" value="Pan_kinase"/>
    <property type="match status" value="1"/>
</dbReference>
<dbReference type="InterPro" id="IPR004619">
    <property type="entry name" value="Type_III_PanK"/>
</dbReference>
<dbReference type="HAMAP" id="MF_01274">
    <property type="entry name" value="Pantothen_kinase_3"/>
    <property type="match status" value="1"/>
</dbReference>
<dbReference type="NCBIfam" id="TIGR00671">
    <property type="entry name" value="baf"/>
    <property type="match status" value="1"/>
</dbReference>
<evidence type="ECO:0000256" key="8">
    <source>
        <dbReference type="ARBA" id="ARBA00022679"/>
    </source>
</evidence>
<dbReference type="PANTHER" id="PTHR34265">
    <property type="entry name" value="TYPE III PANTOTHENATE KINASE"/>
    <property type="match status" value="1"/>
</dbReference>
<sequence>MDKSWLALMIGNSRLHWAWFVGDQLQSAWDSEHLTNSGPPSSPNLGKILEKASLSREKVVRRSQGENSDELPIVLASVVSEQTAIWQTYRQLQTLMLAQIPLQHSYPTLGIDRALALWGAGEVYGWPALVIDAGTALTFTGGNAERQLVGGAILPGLSLQVQSLAQKTAALPAIALPETLPKRWANDTEDAIASGIIYTVLAGVVDFVQAWWQEFPHCAVVITGGDRALLHQYLQSQHSELAAQVTIDPNLIFWGMRACRAESASA</sequence>
<feature type="binding site" evidence="16">
    <location>
        <position position="188"/>
    </location>
    <ligand>
        <name>substrate</name>
    </ligand>
</feature>
<evidence type="ECO:0000256" key="2">
    <source>
        <dbReference type="ARBA" id="ARBA00001958"/>
    </source>
</evidence>
<feature type="binding site" evidence="16">
    <location>
        <begin position="110"/>
        <end position="113"/>
    </location>
    <ligand>
        <name>substrate</name>
    </ligand>
</feature>
<evidence type="ECO:0000256" key="9">
    <source>
        <dbReference type="ARBA" id="ARBA00022741"/>
    </source>
</evidence>
<keyword evidence="8 16" id="KW-0808">Transferase</keyword>
<dbReference type="SUPFAM" id="SSF53067">
    <property type="entry name" value="Actin-like ATPase domain"/>
    <property type="match status" value="2"/>
</dbReference>
<evidence type="ECO:0000256" key="3">
    <source>
        <dbReference type="ARBA" id="ARBA00004496"/>
    </source>
</evidence>
<keyword evidence="9 16" id="KW-0547">Nucleotide-binding</keyword>
<accession>A0ABV0J8B6</accession>
<keyword evidence="12 16" id="KW-0630">Potassium</keyword>
<comment type="caution">
    <text evidence="16">Lacks conserved residue(s) required for the propagation of feature annotation.</text>
</comment>
<keyword evidence="13 16" id="KW-0173">Coenzyme A biosynthesis</keyword>
<comment type="cofactor">
    <cofactor evidence="16">
        <name>NH4(+)</name>
        <dbReference type="ChEBI" id="CHEBI:28938"/>
    </cofactor>
    <cofactor evidence="16">
        <name>K(+)</name>
        <dbReference type="ChEBI" id="CHEBI:29103"/>
    </cofactor>
    <text evidence="16">A monovalent cation. Ammonium or potassium.</text>
</comment>
<comment type="function">
    <text evidence="16">Catalyzes the phosphorylation of pantothenate (Pan), the first step in CoA biosynthesis.</text>
</comment>
<comment type="pathway">
    <text evidence="4 16">Cofactor biosynthesis; coenzyme A biosynthesis; CoA from (R)-pantothenate: step 1/5.</text>
</comment>
<feature type="binding site" evidence="16">
    <location>
        <position position="132"/>
    </location>
    <ligand>
        <name>K(+)</name>
        <dbReference type="ChEBI" id="CHEBI:29103"/>
    </ligand>
</feature>
<comment type="subcellular location">
    <subcellularLocation>
        <location evidence="3 16">Cytoplasm</location>
    </subcellularLocation>
</comment>
<dbReference type="PANTHER" id="PTHR34265:SF1">
    <property type="entry name" value="TYPE III PANTOTHENATE KINASE"/>
    <property type="match status" value="1"/>
</dbReference>
<comment type="cofactor">
    <cofactor evidence="2">
        <name>K(+)</name>
        <dbReference type="ChEBI" id="CHEBI:29103"/>
    </cofactor>
</comment>
<dbReference type="EMBL" id="JAMPKM010000007">
    <property type="protein sequence ID" value="MEP0818026.1"/>
    <property type="molecule type" value="Genomic_DNA"/>
</dbReference>
<evidence type="ECO:0000313" key="17">
    <source>
        <dbReference type="EMBL" id="MEP0818026.1"/>
    </source>
</evidence>
<comment type="caution">
    <text evidence="17">The sequence shown here is derived from an EMBL/GenBank/DDBJ whole genome shotgun (WGS) entry which is preliminary data.</text>
</comment>
<dbReference type="CDD" id="cd24015">
    <property type="entry name" value="ASKHA_NBD_PanK-III"/>
    <property type="match status" value="1"/>
</dbReference>
<keyword evidence="11 16" id="KW-0067">ATP-binding</keyword>
<dbReference type="RefSeq" id="WP_190432424.1">
    <property type="nucleotide sequence ID" value="NZ_JAMPKM010000007.1"/>
</dbReference>
<evidence type="ECO:0000256" key="7">
    <source>
        <dbReference type="ARBA" id="ARBA00022490"/>
    </source>
</evidence>
<feature type="active site" description="Proton acceptor" evidence="16">
    <location>
        <position position="112"/>
    </location>
</feature>
<protein>
    <recommendedName>
        <fullName evidence="15 16">Type III pantothenate kinase</fullName>
        <ecNumber evidence="6 16">2.7.1.33</ecNumber>
    </recommendedName>
    <alternativeName>
        <fullName evidence="16">PanK-III</fullName>
    </alternativeName>
    <alternativeName>
        <fullName evidence="16">Pantothenic acid kinase</fullName>
    </alternativeName>
</protein>
<reference evidence="17 18" key="1">
    <citation type="submission" date="2022-04" db="EMBL/GenBank/DDBJ databases">
        <title>Positive selection, recombination, and allopatry shape intraspecific diversity of widespread and dominant cyanobacteria.</title>
        <authorList>
            <person name="Wei J."/>
            <person name="Shu W."/>
            <person name="Hu C."/>
        </authorList>
    </citation>
    <scope>NUCLEOTIDE SEQUENCE [LARGE SCALE GENOMIC DNA]</scope>
    <source>
        <strain evidence="17 18">GB2-A4</strain>
    </source>
</reference>
<gene>
    <name evidence="16" type="primary">coaX</name>
    <name evidence="17" type="ORF">NC998_13070</name>
</gene>
<evidence type="ECO:0000256" key="15">
    <source>
        <dbReference type="ARBA" id="ARBA00040883"/>
    </source>
</evidence>
<evidence type="ECO:0000256" key="1">
    <source>
        <dbReference type="ARBA" id="ARBA00001206"/>
    </source>
</evidence>
<evidence type="ECO:0000256" key="11">
    <source>
        <dbReference type="ARBA" id="ARBA00022840"/>
    </source>
</evidence>
<feature type="binding site" evidence="16">
    <location>
        <begin position="9"/>
        <end position="16"/>
    </location>
    <ligand>
        <name>ATP</name>
        <dbReference type="ChEBI" id="CHEBI:30616"/>
    </ligand>
</feature>
<evidence type="ECO:0000256" key="5">
    <source>
        <dbReference type="ARBA" id="ARBA00011738"/>
    </source>
</evidence>
<dbReference type="EC" id="2.7.1.33" evidence="6 16"/>
<comment type="similarity">
    <text evidence="14 16">Belongs to the type III pantothenate kinase family.</text>
</comment>
<dbReference type="GO" id="GO:0004594">
    <property type="term" value="F:pantothenate kinase activity"/>
    <property type="evidence" value="ECO:0007669"/>
    <property type="project" value="UniProtKB-EC"/>
</dbReference>
<keyword evidence="7 16" id="KW-0963">Cytoplasm</keyword>
<comment type="catalytic activity">
    <reaction evidence="1 16">
        <text>(R)-pantothenate + ATP = (R)-4'-phosphopantothenate + ADP + H(+)</text>
        <dbReference type="Rhea" id="RHEA:16373"/>
        <dbReference type="ChEBI" id="CHEBI:10986"/>
        <dbReference type="ChEBI" id="CHEBI:15378"/>
        <dbReference type="ChEBI" id="CHEBI:29032"/>
        <dbReference type="ChEBI" id="CHEBI:30616"/>
        <dbReference type="ChEBI" id="CHEBI:456216"/>
        <dbReference type="EC" id="2.7.1.33"/>
    </reaction>
</comment>
<evidence type="ECO:0000256" key="10">
    <source>
        <dbReference type="ARBA" id="ARBA00022777"/>
    </source>
</evidence>
<evidence type="ECO:0000256" key="14">
    <source>
        <dbReference type="ARBA" id="ARBA00038036"/>
    </source>
</evidence>
<dbReference type="Gene3D" id="3.30.420.40">
    <property type="match status" value="1"/>
</dbReference>
<evidence type="ECO:0000256" key="6">
    <source>
        <dbReference type="ARBA" id="ARBA00012102"/>
    </source>
</evidence>
<keyword evidence="16" id="KW-0479">Metal-binding</keyword>
<keyword evidence="10 16" id="KW-0418">Kinase</keyword>
<evidence type="ECO:0000256" key="13">
    <source>
        <dbReference type="ARBA" id="ARBA00022993"/>
    </source>
</evidence>
<evidence type="ECO:0000313" key="18">
    <source>
        <dbReference type="Proteomes" id="UP001464891"/>
    </source>
</evidence>
<feature type="binding site" evidence="16">
    <location>
        <position position="135"/>
    </location>
    <ligand>
        <name>ATP</name>
        <dbReference type="ChEBI" id="CHEBI:30616"/>
    </ligand>
</feature>
<organism evidence="17 18">
    <name type="scientific">Trichocoleus desertorum GB2-A4</name>
    <dbReference type="NCBI Taxonomy" id="2933944"/>
    <lineage>
        <taxon>Bacteria</taxon>
        <taxon>Bacillati</taxon>
        <taxon>Cyanobacteriota</taxon>
        <taxon>Cyanophyceae</taxon>
        <taxon>Leptolyngbyales</taxon>
        <taxon>Trichocoleusaceae</taxon>
        <taxon>Trichocoleus</taxon>
    </lineage>
</organism>
<name>A0ABV0J8B6_9CYAN</name>
<comment type="subunit">
    <text evidence="5 16">Homodimer.</text>
</comment>
<evidence type="ECO:0000256" key="16">
    <source>
        <dbReference type="HAMAP-Rule" id="MF_01274"/>
    </source>
</evidence>
<dbReference type="Proteomes" id="UP001464891">
    <property type="component" value="Unassembled WGS sequence"/>
</dbReference>
<evidence type="ECO:0000256" key="4">
    <source>
        <dbReference type="ARBA" id="ARBA00005225"/>
    </source>
</evidence>
<evidence type="ECO:0000256" key="12">
    <source>
        <dbReference type="ARBA" id="ARBA00022958"/>
    </source>
</evidence>
<dbReference type="NCBIfam" id="NF009871">
    <property type="entry name" value="PRK13331.1"/>
    <property type="match status" value="1"/>
</dbReference>
<proteinExistence type="inferred from homology"/>
<dbReference type="InterPro" id="IPR043129">
    <property type="entry name" value="ATPase_NBD"/>
</dbReference>